<evidence type="ECO:0000313" key="2">
    <source>
        <dbReference type="Proteomes" id="UP000827872"/>
    </source>
</evidence>
<evidence type="ECO:0000313" key="1">
    <source>
        <dbReference type="EMBL" id="KAH7996111.1"/>
    </source>
</evidence>
<dbReference type="Proteomes" id="UP000827872">
    <property type="component" value="Linkage Group LG15"/>
</dbReference>
<gene>
    <name evidence="1" type="ORF">K3G42_001295</name>
</gene>
<accession>A0ACB8ETL7</accession>
<protein>
    <submittedName>
        <fullName evidence="1">Uncharacterized protein</fullName>
    </submittedName>
</protein>
<name>A0ACB8ETL7_9SAUR</name>
<proteinExistence type="predicted"/>
<sequence>MFLGWVGNWVGRMAKMGLRRVGFYHNQEFNDNHDDSSEEHSVEIGVPMDVLPPPPRECWGPKENTSRLEARLELWEASCRKQARGPPRQQKEQKRRGHGNGTDCYGAVDRSQDEGEGRSQRDHNCRDMDYQSYLQDFDNQEFNDNHDDSSEEHSVEDSPNDPLGFQGDWTYRTEEEQRANSIQRLRMLLQSAIENDVRGLDSRALLLGTCHGSSSPPFLCPPLLPLAYPQG</sequence>
<organism evidence="1 2">
    <name type="scientific">Sphaerodactylus townsendi</name>
    <dbReference type="NCBI Taxonomy" id="933632"/>
    <lineage>
        <taxon>Eukaryota</taxon>
        <taxon>Metazoa</taxon>
        <taxon>Chordata</taxon>
        <taxon>Craniata</taxon>
        <taxon>Vertebrata</taxon>
        <taxon>Euteleostomi</taxon>
        <taxon>Lepidosauria</taxon>
        <taxon>Squamata</taxon>
        <taxon>Bifurcata</taxon>
        <taxon>Gekkota</taxon>
        <taxon>Sphaerodactylidae</taxon>
        <taxon>Sphaerodactylus</taxon>
    </lineage>
</organism>
<reference evidence="1" key="1">
    <citation type="submission" date="2021-08" db="EMBL/GenBank/DDBJ databases">
        <title>The first chromosome-level gecko genome reveals the dynamic sex chromosomes of Neotropical dwarf geckos (Sphaerodactylidae: Sphaerodactylus).</title>
        <authorList>
            <person name="Pinto B.J."/>
            <person name="Keating S.E."/>
            <person name="Gamble T."/>
        </authorList>
    </citation>
    <scope>NUCLEOTIDE SEQUENCE</scope>
    <source>
        <strain evidence="1">TG3544</strain>
    </source>
</reference>
<comment type="caution">
    <text evidence="1">The sequence shown here is derived from an EMBL/GenBank/DDBJ whole genome shotgun (WGS) entry which is preliminary data.</text>
</comment>
<keyword evidence="2" id="KW-1185">Reference proteome</keyword>
<dbReference type="EMBL" id="CM037628">
    <property type="protein sequence ID" value="KAH7996111.1"/>
    <property type="molecule type" value="Genomic_DNA"/>
</dbReference>